<proteinExistence type="predicted"/>
<dbReference type="OrthoDB" id="62952at2759"/>
<dbReference type="EMBL" id="MU007027">
    <property type="protein sequence ID" value="KAF2432276.1"/>
    <property type="molecule type" value="Genomic_DNA"/>
</dbReference>
<accession>A0A9P4U0B5</accession>
<organism evidence="1 2">
    <name type="scientific">Tothia fuscella</name>
    <dbReference type="NCBI Taxonomy" id="1048955"/>
    <lineage>
        <taxon>Eukaryota</taxon>
        <taxon>Fungi</taxon>
        <taxon>Dikarya</taxon>
        <taxon>Ascomycota</taxon>
        <taxon>Pezizomycotina</taxon>
        <taxon>Dothideomycetes</taxon>
        <taxon>Pleosporomycetidae</taxon>
        <taxon>Venturiales</taxon>
        <taxon>Cylindrosympodiaceae</taxon>
        <taxon>Tothia</taxon>
    </lineage>
</organism>
<reference evidence="1" key="1">
    <citation type="journal article" date="2020" name="Stud. Mycol.">
        <title>101 Dothideomycetes genomes: a test case for predicting lifestyles and emergence of pathogens.</title>
        <authorList>
            <person name="Haridas S."/>
            <person name="Albert R."/>
            <person name="Binder M."/>
            <person name="Bloem J."/>
            <person name="Labutti K."/>
            <person name="Salamov A."/>
            <person name="Andreopoulos B."/>
            <person name="Baker S."/>
            <person name="Barry K."/>
            <person name="Bills G."/>
            <person name="Bluhm B."/>
            <person name="Cannon C."/>
            <person name="Castanera R."/>
            <person name="Culley D."/>
            <person name="Daum C."/>
            <person name="Ezra D."/>
            <person name="Gonzalez J."/>
            <person name="Henrissat B."/>
            <person name="Kuo A."/>
            <person name="Liang C."/>
            <person name="Lipzen A."/>
            <person name="Lutzoni F."/>
            <person name="Magnuson J."/>
            <person name="Mondo S."/>
            <person name="Nolan M."/>
            <person name="Ohm R."/>
            <person name="Pangilinan J."/>
            <person name="Park H.-J."/>
            <person name="Ramirez L."/>
            <person name="Alfaro M."/>
            <person name="Sun H."/>
            <person name="Tritt A."/>
            <person name="Yoshinaga Y."/>
            <person name="Zwiers L.-H."/>
            <person name="Turgeon B."/>
            <person name="Goodwin S."/>
            <person name="Spatafora J."/>
            <person name="Crous P."/>
            <person name="Grigoriev I."/>
        </authorList>
    </citation>
    <scope>NUCLEOTIDE SEQUENCE</scope>
    <source>
        <strain evidence="1">CBS 130266</strain>
    </source>
</reference>
<dbReference type="Proteomes" id="UP000800235">
    <property type="component" value="Unassembled WGS sequence"/>
</dbReference>
<evidence type="ECO:0000313" key="1">
    <source>
        <dbReference type="EMBL" id="KAF2432276.1"/>
    </source>
</evidence>
<keyword evidence="2" id="KW-1185">Reference proteome</keyword>
<evidence type="ECO:0000313" key="2">
    <source>
        <dbReference type="Proteomes" id="UP000800235"/>
    </source>
</evidence>
<name>A0A9P4U0B5_9PEZI</name>
<gene>
    <name evidence="1" type="ORF">EJ08DRAFT_732682</name>
</gene>
<protein>
    <submittedName>
        <fullName evidence="1">Uncharacterized protein</fullName>
    </submittedName>
</protein>
<sequence>MRAAILLQLLGTFNIVNPYHSSPGLATEILRSCRQLYFEGLQILYGNRFKAYGPRSTTISQYSPSALFEPLRIHHGLIKRLDVEYRLNSTPGEWRRVTGHVQFILDHFENLAILTITLVQDRRPHRSDLVALLGKTTSPDTIKAFMKANYAAEFQVSQCVELNLAGRWASTRRNELLQDAVRLLKKSAA</sequence>
<comment type="caution">
    <text evidence="1">The sequence shown here is derived from an EMBL/GenBank/DDBJ whole genome shotgun (WGS) entry which is preliminary data.</text>
</comment>
<dbReference type="AlphaFoldDB" id="A0A9P4U0B5"/>